<evidence type="ECO:0000256" key="2">
    <source>
        <dbReference type="ARBA" id="ARBA00001913"/>
    </source>
</evidence>
<dbReference type="InterPro" id="IPR036852">
    <property type="entry name" value="Peptidase_S8/S53_dom_sf"/>
</dbReference>
<evidence type="ECO:0000256" key="8">
    <source>
        <dbReference type="ARBA" id="ARBA00022723"/>
    </source>
</evidence>
<dbReference type="PROSITE" id="PS00138">
    <property type="entry name" value="SUBTILASE_SER"/>
    <property type="match status" value="1"/>
</dbReference>
<evidence type="ECO:0000256" key="13">
    <source>
        <dbReference type="ARBA" id="ARBA00023026"/>
    </source>
</evidence>
<evidence type="ECO:0000256" key="16">
    <source>
        <dbReference type="SAM" id="SignalP"/>
    </source>
</evidence>
<dbReference type="GO" id="GO:0004252">
    <property type="term" value="F:serine-type endopeptidase activity"/>
    <property type="evidence" value="ECO:0007669"/>
    <property type="project" value="InterPro"/>
</dbReference>
<evidence type="ECO:0000256" key="4">
    <source>
        <dbReference type="ARBA" id="ARBA00004239"/>
    </source>
</evidence>
<evidence type="ECO:0000256" key="6">
    <source>
        <dbReference type="ARBA" id="ARBA00022525"/>
    </source>
</evidence>
<keyword evidence="7" id="KW-0645">Protease</keyword>
<protein>
    <recommendedName>
        <fullName evidence="5">tripeptidyl-peptidase II</fullName>
        <ecNumber evidence="5">3.4.14.10</ecNumber>
    </recommendedName>
</protein>
<dbReference type="InterPro" id="IPR015366">
    <property type="entry name" value="S53_propep"/>
</dbReference>
<evidence type="ECO:0000313" key="19">
    <source>
        <dbReference type="Proteomes" id="UP000054270"/>
    </source>
</evidence>
<dbReference type="InterPro" id="IPR030400">
    <property type="entry name" value="Sedolisin_dom"/>
</dbReference>
<dbReference type="PANTHER" id="PTHR14218">
    <property type="entry name" value="PROTEASE S8 TRIPEPTIDYL PEPTIDASE I CLN2"/>
    <property type="match status" value="1"/>
</dbReference>
<keyword evidence="19" id="KW-1185">Reference proteome</keyword>
<feature type="domain" description="Peptidase S53 activation" evidence="17">
    <location>
        <begin position="36"/>
        <end position="180"/>
    </location>
</feature>
<keyword evidence="10" id="KW-0378">Hydrolase</keyword>
<evidence type="ECO:0000256" key="10">
    <source>
        <dbReference type="ARBA" id="ARBA00022801"/>
    </source>
</evidence>
<keyword evidence="14" id="KW-0865">Zymogen</keyword>
<dbReference type="Pfam" id="PF09286">
    <property type="entry name" value="Pro-kuma_activ"/>
    <property type="match status" value="1"/>
</dbReference>
<evidence type="ECO:0000256" key="7">
    <source>
        <dbReference type="ARBA" id="ARBA00022670"/>
    </source>
</evidence>
<dbReference type="GO" id="GO:0046872">
    <property type="term" value="F:metal ion binding"/>
    <property type="evidence" value="ECO:0007669"/>
    <property type="project" value="UniProtKB-KW"/>
</dbReference>
<dbReference type="InterPro" id="IPR023828">
    <property type="entry name" value="Peptidase_S8_Ser-AS"/>
</dbReference>
<dbReference type="SMART" id="SM00944">
    <property type="entry name" value="Pro-kuma_activ"/>
    <property type="match status" value="1"/>
</dbReference>
<comment type="function">
    <text evidence="3">Secreted tripeptidyl-peptidase which degrades proteins at acidic pHs and is involved in virulence.</text>
</comment>
<dbReference type="GO" id="GO:0005576">
    <property type="term" value="C:extracellular region"/>
    <property type="evidence" value="ECO:0007669"/>
    <property type="project" value="UniProtKB-SubCell"/>
</dbReference>
<feature type="signal peptide" evidence="16">
    <location>
        <begin position="1"/>
        <end position="26"/>
    </location>
</feature>
<evidence type="ECO:0000259" key="17">
    <source>
        <dbReference type="SMART" id="SM00944"/>
    </source>
</evidence>
<sequence length="608" mass="65713">MRGFHQLLSFFLLGTTLSLGSPSTHSFKNRETIVAPRGWTRQTVAPADHIISLRIGLHQRNFDLLEKHLYEVSDPTHSRYGEHLSKEEVEDLVAPHSNSLSAVDEWLSEFNLKEDDIARSPAKDWVVLTIPVSLAEKMLNTKYYVWKHGKTGNELVRTTSYSLPSHLDSHIEVVQPTTMFGQFKPAKSMISILETVDTAVNTAISKVAQIITGGNSNLTVDASCNTTITVTCLQQIYNAVGYVPSNSTKNSIGITGYLEQFANIEDLQTFYVAQVPAAVNSSFKFESVAGGINDQSLTKAGSEANLDVQFAFGVAYPIPGTFWSTAGRPPFSADVRTLTNTNEPYGDWLDHVLGLPDPPHSISTSYGDDEQTVPKDYAKRVCAGLAQLGVRGVSVIFSSGDYGVGDGNSDPATQECITNDGLNNTRFIPAFPASCPYVTSVGGTEHIPEVAVSRFYSGGGFSSYFPRPPYQEIAVGGFLSTLPKGLYEGLFNRCGIPDVAAQGDRYRIRYRGRDVSIGGTSASSPAFTGFVALLNDARISVNKRPLGFLNPLLYTAGIAGLNDITSGSNPGCGTNGFNATTGWDPVTGLGTPNFKQLKEIVTSPFLLL</sequence>
<feature type="chain" id="PRO_5002265924" description="tripeptidyl-peptidase II" evidence="16">
    <location>
        <begin position="27"/>
        <end position="608"/>
    </location>
</feature>
<dbReference type="EMBL" id="KN817518">
    <property type="protein sequence ID" value="KJA29771.1"/>
    <property type="molecule type" value="Genomic_DNA"/>
</dbReference>
<keyword evidence="6" id="KW-0964">Secreted</keyword>
<evidence type="ECO:0000313" key="18">
    <source>
        <dbReference type="EMBL" id="KJA29771.1"/>
    </source>
</evidence>
<keyword evidence="8" id="KW-0479">Metal-binding</keyword>
<evidence type="ECO:0000256" key="1">
    <source>
        <dbReference type="ARBA" id="ARBA00001910"/>
    </source>
</evidence>
<dbReference type="Proteomes" id="UP000054270">
    <property type="component" value="Unassembled WGS sequence"/>
</dbReference>
<dbReference type="CDD" id="cd11377">
    <property type="entry name" value="Pro-peptidase_S53"/>
    <property type="match status" value="1"/>
</dbReference>
<dbReference type="FunFam" id="3.40.50.200:FF:000015">
    <property type="entry name" value="Tripeptidyl peptidase A"/>
    <property type="match status" value="1"/>
</dbReference>
<gene>
    <name evidence="18" type="ORF">HYPSUDRAFT_126627</name>
</gene>
<keyword evidence="13" id="KW-0843">Virulence</keyword>
<dbReference type="STRING" id="945553.A0A0D2PNL4"/>
<name>A0A0D2PNL4_HYPSF</name>
<keyword evidence="11" id="KW-0720">Serine protease</keyword>
<dbReference type="AlphaFoldDB" id="A0A0D2PNL4"/>
<evidence type="ECO:0000256" key="14">
    <source>
        <dbReference type="ARBA" id="ARBA00023145"/>
    </source>
</evidence>
<evidence type="ECO:0000256" key="11">
    <source>
        <dbReference type="ARBA" id="ARBA00022825"/>
    </source>
</evidence>
<evidence type="ECO:0000256" key="9">
    <source>
        <dbReference type="ARBA" id="ARBA00022729"/>
    </source>
</evidence>
<dbReference type="Gene3D" id="3.40.50.200">
    <property type="entry name" value="Peptidase S8/S53 domain"/>
    <property type="match status" value="1"/>
</dbReference>
<evidence type="ECO:0000256" key="3">
    <source>
        <dbReference type="ARBA" id="ARBA00002451"/>
    </source>
</evidence>
<dbReference type="OrthoDB" id="409122at2759"/>
<dbReference type="EC" id="3.4.14.10" evidence="5"/>
<keyword evidence="9 16" id="KW-0732">Signal</keyword>
<dbReference type="SUPFAM" id="SSF52743">
    <property type="entry name" value="Subtilisin-like"/>
    <property type="match status" value="1"/>
</dbReference>
<evidence type="ECO:0000256" key="5">
    <source>
        <dbReference type="ARBA" id="ARBA00012462"/>
    </source>
</evidence>
<reference evidence="19" key="1">
    <citation type="submission" date="2014-04" db="EMBL/GenBank/DDBJ databases">
        <title>Evolutionary Origins and Diversification of the Mycorrhizal Mutualists.</title>
        <authorList>
            <consortium name="DOE Joint Genome Institute"/>
            <consortium name="Mycorrhizal Genomics Consortium"/>
            <person name="Kohler A."/>
            <person name="Kuo A."/>
            <person name="Nagy L.G."/>
            <person name="Floudas D."/>
            <person name="Copeland A."/>
            <person name="Barry K.W."/>
            <person name="Cichocki N."/>
            <person name="Veneault-Fourrey C."/>
            <person name="LaButti K."/>
            <person name="Lindquist E.A."/>
            <person name="Lipzen A."/>
            <person name="Lundell T."/>
            <person name="Morin E."/>
            <person name="Murat C."/>
            <person name="Riley R."/>
            <person name="Ohm R."/>
            <person name="Sun H."/>
            <person name="Tunlid A."/>
            <person name="Henrissat B."/>
            <person name="Grigoriev I.V."/>
            <person name="Hibbett D.S."/>
            <person name="Martin F."/>
        </authorList>
    </citation>
    <scope>NUCLEOTIDE SEQUENCE [LARGE SCALE GENOMIC DNA]</scope>
    <source>
        <strain evidence="19">FD-334 SS-4</strain>
    </source>
</reference>
<accession>A0A0D2PNL4</accession>
<comment type="subcellular location">
    <subcellularLocation>
        <location evidence="4">Secreted</location>
        <location evidence="4">Extracellular space</location>
    </subcellularLocation>
</comment>
<proteinExistence type="predicted"/>
<dbReference type="GO" id="GO:0008240">
    <property type="term" value="F:tripeptidyl-peptidase activity"/>
    <property type="evidence" value="ECO:0007669"/>
    <property type="project" value="UniProtKB-EC"/>
</dbReference>
<dbReference type="OMA" id="QTHERIV"/>
<dbReference type="InterPro" id="IPR050819">
    <property type="entry name" value="Tripeptidyl-peptidase_I"/>
</dbReference>
<comment type="cofactor">
    <cofactor evidence="2">
        <name>Ca(2+)</name>
        <dbReference type="ChEBI" id="CHEBI:29108"/>
    </cofactor>
</comment>
<dbReference type="GO" id="GO:0006508">
    <property type="term" value="P:proteolysis"/>
    <property type="evidence" value="ECO:0007669"/>
    <property type="project" value="UniProtKB-KW"/>
</dbReference>
<keyword evidence="15" id="KW-0325">Glycoprotein</keyword>
<dbReference type="SUPFAM" id="SSF54897">
    <property type="entry name" value="Protease propeptides/inhibitors"/>
    <property type="match status" value="1"/>
</dbReference>
<evidence type="ECO:0000256" key="12">
    <source>
        <dbReference type="ARBA" id="ARBA00022837"/>
    </source>
</evidence>
<evidence type="ECO:0000256" key="15">
    <source>
        <dbReference type="ARBA" id="ARBA00023180"/>
    </source>
</evidence>
<dbReference type="PANTHER" id="PTHR14218:SF15">
    <property type="entry name" value="TRIPEPTIDYL-PEPTIDASE 1"/>
    <property type="match status" value="1"/>
</dbReference>
<dbReference type="CDD" id="cd04056">
    <property type="entry name" value="Peptidases_S53"/>
    <property type="match status" value="1"/>
</dbReference>
<organism evidence="18 19">
    <name type="scientific">Hypholoma sublateritium (strain FD-334 SS-4)</name>
    <dbReference type="NCBI Taxonomy" id="945553"/>
    <lineage>
        <taxon>Eukaryota</taxon>
        <taxon>Fungi</taxon>
        <taxon>Dikarya</taxon>
        <taxon>Basidiomycota</taxon>
        <taxon>Agaricomycotina</taxon>
        <taxon>Agaricomycetes</taxon>
        <taxon>Agaricomycetidae</taxon>
        <taxon>Agaricales</taxon>
        <taxon>Agaricineae</taxon>
        <taxon>Strophariaceae</taxon>
        <taxon>Hypholoma</taxon>
    </lineage>
</organism>
<keyword evidence="12" id="KW-0106">Calcium</keyword>
<comment type="catalytic activity">
    <reaction evidence="1">
        <text>Release of an N-terminal tripeptide from a polypeptide.</text>
        <dbReference type="EC" id="3.4.14.10"/>
    </reaction>
</comment>